<sequence length="84" mass="9443">MYKIHRLQLSLGVLTRWRTCSYYKETVSVNPGQHVPLGKGLLATADPRSQPPRLFHLGARGGQGLQHPPRPKDLRRQGMGLNEC</sequence>
<evidence type="ECO:0000313" key="2">
    <source>
        <dbReference type="EMBL" id="CDW39450.1"/>
    </source>
</evidence>
<protein>
    <submittedName>
        <fullName evidence="2">Uncharacterized protein</fullName>
    </submittedName>
</protein>
<accession>A0A0K2UN30</accession>
<evidence type="ECO:0000256" key="1">
    <source>
        <dbReference type="SAM" id="MobiDB-lite"/>
    </source>
</evidence>
<dbReference type="AlphaFoldDB" id="A0A0K2UN30"/>
<dbReference type="EMBL" id="HACA01022089">
    <property type="protein sequence ID" value="CDW39450.1"/>
    <property type="molecule type" value="Transcribed_RNA"/>
</dbReference>
<reference evidence="2" key="1">
    <citation type="submission" date="2014-05" db="EMBL/GenBank/DDBJ databases">
        <authorList>
            <person name="Chronopoulou M."/>
        </authorList>
    </citation>
    <scope>NUCLEOTIDE SEQUENCE</scope>
    <source>
        <tissue evidence="2">Whole organism</tissue>
    </source>
</reference>
<name>A0A0K2UN30_LEPSM</name>
<organism evidence="2">
    <name type="scientific">Lepeophtheirus salmonis</name>
    <name type="common">Salmon louse</name>
    <name type="synonym">Caligus salmonis</name>
    <dbReference type="NCBI Taxonomy" id="72036"/>
    <lineage>
        <taxon>Eukaryota</taxon>
        <taxon>Metazoa</taxon>
        <taxon>Ecdysozoa</taxon>
        <taxon>Arthropoda</taxon>
        <taxon>Crustacea</taxon>
        <taxon>Multicrustacea</taxon>
        <taxon>Hexanauplia</taxon>
        <taxon>Copepoda</taxon>
        <taxon>Siphonostomatoida</taxon>
        <taxon>Caligidae</taxon>
        <taxon>Lepeophtheirus</taxon>
    </lineage>
</organism>
<proteinExistence type="predicted"/>
<feature type="region of interest" description="Disordered" evidence="1">
    <location>
        <begin position="58"/>
        <end position="84"/>
    </location>
</feature>